<dbReference type="Pfam" id="PF01663">
    <property type="entry name" value="Phosphodiest"/>
    <property type="match status" value="1"/>
</dbReference>
<dbReference type="CDD" id="cd16018">
    <property type="entry name" value="Enpp"/>
    <property type="match status" value="1"/>
</dbReference>
<dbReference type="InterPro" id="IPR002591">
    <property type="entry name" value="Phosphodiest/P_Trfase"/>
</dbReference>
<evidence type="ECO:0000313" key="2">
    <source>
        <dbReference type="Proteomes" id="UP001172083"/>
    </source>
</evidence>
<keyword evidence="2" id="KW-1185">Reference proteome</keyword>
<dbReference type="Gene3D" id="3.30.1360.110">
    <property type="entry name" value="Domain 2, Phosphonoacetate Hydrolase"/>
    <property type="match status" value="1"/>
</dbReference>
<dbReference type="PANTHER" id="PTHR10151">
    <property type="entry name" value="ECTONUCLEOTIDE PYROPHOSPHATASE/PHOSPHODIESTERASE"/>
    <property type="match status" value="1"/>
</dbReference>
<dbReference type="Gene3D" id="3.40.720.10">
    <property type="entry name" value="Alkaline Phosphatase, subunit A"/>
    <property type="match status" value="1"/>
</dbReference>
<dbReference type="PANTHER" id="PTHR10151:SF120">
    <property type="entry name" value="BIS(5'-ADENOSYL)-TRIPHOSPHATASE"/>
    <property type="match status" value="1"/>
</dbReference>
<sequence>MKKTVLINVVGLTSRLIGTNTPFLERWLNKVKLKTIEPVLPAVTCSAQATYLTGKWPAEHGIVGNGWYFEEECEVKFWRQSNKLVQAPKIWELLKEEDPSFTCANLFWWYNMYSSVDFSITPRPNYLADGRKIPDIYTHPADLRDSLQGKLGQFPLFNFWGPKTSIKSSSWIADAAKEVDTKYQPTLTLIYLPHLDYNLQRHGIDFEKISDDLREIDLVLEDLITFYEKRETEVMLISEYGITDVNQAISLNRVLRKAGLITIREERGRELLDAGASRAFAVADHQVAHIYVKNREDIQGVKNILSSVQGIQMVLDGEDKAQYQLNHPRSGDLIAVADKNTWFSYYYWLEDAKAPDFARTVDIHRKPGYDPVEMVLNPEIKFPLLTVGYKLLKKKLGFRTLMDVIPLNDRLIKGSHGRIPESQEDWPILAGSVLNASEQLHENTALKADQIFQLLLKYIKAK</sequence>
<dbReference type="InterPro" id="IPR023116">
    <property type="entry name" value="Phosphonoacetate_hydro_insert"/>
</dbReference>
<protein>
    <submittedName>
        <fullName evidence="1">Alkaline phosphatase family protein</fullName>
    </submittedName>
</protein>
<dbReference type="RefSeq" id="WP_346759635.1">
    <property type="nucleotide sequence ID" value="NZ_JAUJEB010000004.1"/>
</dbReference>
<reference evidence="1" key="1">
    <citation type="submission" date="2023-06" db="EMBL/GenBank/DDBJ databases">
        <title>Genomic of Agaribacillus aureum.</title>
        <authorList>
            <person name="Wang G."/>
        </authorList>
    </citation>
    <scope>NUCLEOTIDE SEQUENCE</scope>
    <source>
        <strain evidence="1">BMA12</strain>
    </source>
</reference>
<dbReference type="SUPFAM" id="SSF53649">
    <property type="entry name" value="Alkaline phosphatase-like"/>
    <property type="match status" value="1"/>
</dbReference>
<evidence type="ECO:0000313" key="1">
    <source>
        <dbReference type="EMBL" id="MDN5214301.1"/>
    </source>
</evidence>
<dbReference type="InterPro" id="IPR017850">
    <property type="entry name" value="Alkaline_phosphatase_core_sf"/>
</dbReference>
<gene>
    <name evidence="1" type="ORF">QQ020_19640</name>
</gene>
<accession>A0ABT8LB66</accession>
<name>A0ABT8LB66_9BACT</name>
<dbReference type="Proteomes" id="UP001172083">
    <property type="component" value="Unassembled WGS sequence"/>
</dbReference>
<dbReference type="EMBL" id="JAUJEB010000004">
    <property type="protein sequence ID" value="MDN5214301.1"/>
    <property type="molecule type" value="Genomic_DNA"/>
</dbReference>
<proteinExistence type="predicted"/>
<comment type="caution">
    <text evidence="1">The sequence shown here is derived from an EMBL/GenBank/DDBJ whole genome shotgun (WGS) entry which is preliminary data.</text>
</comment>
<organism evidence="1 2">
    <name type="scientific">Agaribacillus aureus</name>
    <dbReference type="NCBI Taxonomy" id="3051825"/>
    <lineage>
        <taxon>Bacteria</taxon>
        <taxon>Pseudomonadati</taxon>
        <taxon>Bacteroidota</taxon>
        <taxon>Cytophagia</taxon>
        <taxon>Cytophagales</taxon>
        <taxon>Splendidivirgaceae</taxon>
        <taxon>Agaribacillus</taxon>
    </lineage>
</organism>